<dbReference type="EMBL" id="JAVHNS010000018">
    <property type="protein sequence ID" value="KAK6331379.1"/>
    <property type="molecule type" value="Genomic_DNA"/>
</dbReference>
<dbReference type="Proteomes" id="UP001373714">
    <property type="component" value="Unassembled WGS sequence"/>
</dbReference>
<evidence type="ECO:0000256" key="9">
    <source>
        <dbReference type="RuleBase" id="RU000461"/>
    </source>
</evidence>
<keyword evidence="4 8" id="KW-0479">Metal-binding</keyword>
<dbReference type="PANTHER" id="PTHR46300:SF7">
    <property type="entry name" value="P450, PUTATIVE (EUROFUNG)-RELATED"/>
    <property type="match status" value="1"/>
</dbReference>
<dbReference type="Pfam" id="PF00067">
    <property type="entry name" value="p450"/>
    <property type="match status" value="1"/>
</dbReference>
<evidence type="ECO:0000313" key="12">
    <source>
        <dbReference type="Proteomes" id="UP001373714"/>
    </source>
</evidence>
<dbReference type="PROSITE" id="PS00086">
    <property type="entry name" value="CYTOCHROME_P450"/>
    <property type="match status" value="1"/>
</dbReference>
<comment type="caution">
    <text evidence="11">The sequence shown here is derived from an EMBL/GenBank/DDBJ whole genome shotgun (WGS) entry which is preliminary data.</text>
</comment>
<reference evidence="11 12" key="1">
    <citation type="submission" date="2019-10" db="EMBL/GenBank/DDBJ databases">
        <authorList>
            <person name="Palmer J.M."/>
        </authorList>
    </citation>
    <scope>NUCLEOTIDE SEQUENCE [LARGE SCALE GENOMIC DNA]</scope>
    <source>
        <strain evidence="11 12">TWF730</strain>
    </source>
</reference>
<evidence type="ECO:0000256" key="4">
    <source>
        <dbReference type="ARBA" id="ARBA00022723"/>
    </source>
</evidence>
<dbReference type="CDD" id="cd11065">
    <property type="entry name" value="CYP64-like"/>
    <property type="match status" value="1"/>
</dbReference>
<evidence type="ECO:0000256" key="6">
    <source>
        <dbReference type="ARBA" id="ARBA00023004"/>
    </source>
</evidence>
<evidence type="ECO:0000256" key="10">
    <source>
        <dbReference type="SAM" id="Phobius"/>
    </source>
</evidence>
<dbReference type="InterPro" id="IPR050364">
    <property type="entry name" value="Cytochrome_P450_fung"/>
</dbReference>
<comment type="similarity">
    <text evidence="2 9">Belongs to the cytochrome P450 family.</text>
</comment>
<dbReference type="PRINTS" id="PR00385">
    <property type="entry name" value="P450"/>
</dbReference>
<evidence type="ECO:0000256" key="8">
    <source>
        <dbReference type="PIRSR" id="PIRSR602401-1"/>
    </source>
</evidence>
<dbReference type="InterPro" id="IPR017972">
    <property type="entry name" value="Cyt_P450_CS"/>
</dbReference>
<keyword evidence="10" id="KW-0472">Membrane</keyword>
<dbReference type="PANTHER" id="PTHR46300">
    <property type="entry name" value="P450, PUTATIVE (EUROFUNG)-RELATED-RELATED"/>
    <property type="match status" value="1"/>
</dbReference>
<dbReference type="GO" id="GO:0020037">
    <property type="term" value="F:heme binding"/>
    <property type="evidence" value="ECO:0007669"/>
    <property type="project" value="InterPro"/>
</dbReference>
<dbReference type="InterPro" id="IPR001128">
    <property type="entry name" value="Cyt_P450"/>
</dbReference>
<dbReference type="InterPro" id="IPR036396">
    <property type="entry name" value="Cyt_P450_sf"/>
</dbReference>
<dbReference type="InterPro" id="IPR002401">
    <property type="entry name" value="Cyt_P450_E_grp-I"/>
</dbReference>
<keyword evidence="5 9" id="KW-0560">Oxidoreductase</keyword>
<dbReference type="SUPFAM" id="SSF48264">
    <property type="entry name" value="Cytochrome P450"/>
    <property type="match status" value="1"/>
</dbReference>
<accession>A0AAV9TYS3</accession>
<dbReference type="PRINTS" id="PR00463">
    <property type="entry name" value="EP450I"/>
</dbReference>
<gene>
    <name evidence="11" type="ORF">TWF730_004461</name>
</gene>
<proteinExistence type="inferred from homology"/>
<dbReference type="GO" id="GO:0005506">
    <property type="term" value="F:iron ion binding"/>
    <property type="evidence" value="ECO:0007669"/>
    <property type="project" value="InterPro"/>
</dbReference>
<comment type="cofactor">
    <cofactor evidence="1 8">
        <name>heme</name>
        <dbReference type="ChEBI" id="CHEBI:30413"/>
    </cofactor>
</comment>
<keyword evidence="10" id="KW-0812">Transmembrane</keyword>
<evidence type="ECO:0000313" key="11">
    <source>
        <dbReference type="EMBL" id="KAK6331379.1"/>
    </source>
</evidence>
<feature type="binding site" description="axial binding residue" evidence="8">
    <location>
        <position position="445"/>
    </location>
    <ligand>
        <name>heme</name>
        <dbReference type="ChEBI" id="CHEBI:30413"/>
    </ligand>
    <ligandPart>
        <name>Fe</name>
        <dbReference type="ChEBI" id="CHEBI:18248"/>
    </ligandPart>
</feature>
<dbReference type="GO" id="GO:0016705">
    <property type="term" value="F:oxidoreductase activity, acting on paired donors, with incorporation or reduction of molecular oxygen"/>
    <property type="evidence" value="ECO:0007669"/>
    <property type="project" value="InterPro"/>
</dbReference>
<organism evidence="11 12">
    <name type="scientific">Orbilia blumenaviensis</name>
    <dbReference type="NCBI Taxonomy" id="1796055"/>
    <lineage>
        <taxon>Eukaryota</taxon>
        <taxon>Fungi</taxon>
        <taxon>Dikarya</taxon>
        <taxon>Ascomycota</taxon>
        <taxon>Pezizomycotina</taxon>
        <taxon>Orbiliomycetes</taxon>
        <taxon>Orbiliales</taxon>
        <taxon>Orbiliaceae</taxon>
        <taxon>Orbilia</taxon>
    </lineage>
</organism>
<sequence length="536" mass="60136">MFVPEDLLANGPLLYGSLVLGSILFIQRIISALKAPRKLPLPPGPRGLPFVGNINDLPPPGTVEWHHWVKHKEIYGPISSVTAFGRTIVILHNKELAVELLEKRSAKFSSRPSFHFASEMIGYKHMLGLVGYNDSLRIQRRMAAKQMGSKNSITRFFSSMDFQVRQFLLRTMSCPSKLDDNLKFETASFVLDMLFGYQTDPSGKDPLVDLVGKWMAEFNISILNGAWLVDLIPWLEYLPEWLPGMGFKATARRFRKNYVDVQNIPYEFSKARKEEGSNKPSYVAGLLDGNPDDAEIKEIKYSATALYGGGTDTSAASLRVFFLNMSLNPEIQKKAQEEIDRVVGPDRLPGFEDRPNLPYVEAILTETLRWMPIVPLGLPHASDEEEEFRGYRIPKGSIIVPSIGGFARDPENYPEPEKFIPERFLGPNKQLDPHSYVFGFGRRVCPGRHLSDANMFITIAKSLAAFNISKAIDSDGNEIEPAIEEQIGTIAQPKPFQCTIKPRNEKYRELVTQVELECPLEKGDAEFIGIKAGGQA</sequence>
<feature type="transmembrane region" description="Helical" evidence="10">
    <location>
        <begin position="12"/>
        <end position="30"/>
    </location>
</feature>
<evidence type="ECO:0000256" key="3">
    <source>
        <dbReference type="ARBA" id="ARBA00022617"/>
    </source>
</evidence>
<protein>
    <recommendedName>
        <fullName evidence="13">Cytochrome P450</fullName>
    </recommendedName>
</protein>
<name>A0AAV9TYS3_9PEZI</name>
<evidence type="ECO:0000256" key="5">
    <source>
        <dbReference type="ARBA" id="ARBA00023002"/>
    </source>
</evidence>
<dbReference type="GO" id="GO:0004497">
    <property type="term" value="F:monooxygenase activity"/>
    <property type="evidence" value="ECO:0007669"/>
    <property type="project" value="UniProtKB-KW"/>
</dbReference>
<keyword evidence="3 8" id="KW-0349">Heme</keyword>
<dbReference type="Gene3D" id="1.10.630.10">
    <property type="entry name" value="Cytochrome P450"/>
    <property type="match status" value="1"/>
</dbReference>
<evidence type="ECO:0008006" key="13">
    <source>
        <dbReference type="Google" id="ProtNLM"/>
    </source>
</evidence>
<keyword evidence="7 9" id="KW-0503">Monooxygenase</keyword>
<dbReference type="AlphaFoldDB" id="A0AAV9TYS3"/>
<evidence type="ECO:0000256" key="7">
    <source>
        <dbReference type="ARBA" id="ARBA00023033"/>
    </source>
</evidence>
<keyword evidence="12" id="KW-1185">Reference proteome</keyword>
<evidence type="ECO:0000256" key="1">
    <source>
        <dbReference type="ARBA" id="ARBA00001971"/>
    </source>
</evidence>
<keyword evidence="6 8" id="KW-0408">Iron</keyword>
<keyword evidence="10" id="KW-1133">Transmembrane helix</keyword>
<evidence type="ECO:0000256" key="2">
    <source>
        <dbReference type="ARBA" id="ARBA00010617"/>
    </source>
</evidence>